<dbReference type="RefSeq" id="WP_097111306.1">
    <property type="nucleotide sequence ID" value="NZ_OBEB01000004.1"/>
</dbReference>
<feature type="coiled-coil region" evidence="3">
    <location>
        <begin position="105"/>
        <end position="132"/>
    </location>
</feature>
<dbReference type="Gene3D" id="2.40.50.100">
    <property type="match status" value="1"/>
</dbReference>
<reference evidence="10" key="1">
    <citation type="submission" date="2017-09" db="EMBL/GenBank/DDBJ databases">
        <authorList>
            <person name="Varghese N."/>
            <person name="Submissions S."/>
        </authorList>
    </citation>
    <scope>NUCLEOTIDE SEQUENCE [LARGE SCALE GENOMIC DNA]</scope>
    <source>
        <strain evidence="10">CGMCC 1.12461</strain>
    </source>
</reference>
<dbReference type="PANTHER" id="PTHR30158:SF26">
    <property type="entry name" value="RESISTANCE-NODULATION-CELL DIVISION (RND) MULTIDRUG EFFLUX MEMBRANE FUSION PROTEIN MEXE"/>
    <property type="match status" value="1"/>
</dbReference>
<evidence type="ECO:0000259" key="8">
    <source>
        <dbReference type="Pfam" id="PF25967"/>
    </source>
</evidence>
<accession>A0A285IW83</accession>
<proteinExistence type="inferred from homology"/>
<dbReference type="SUPFAM" id="SSF111369">
    <property type="entry name" value="HlyD-like secretion proteins"/>
    <property type="match status" value="1"/>
</dbReference>
<evidence type="ECO:0000256" key="4">
    <source>
        <dbReference type="SAM" id="SignalP"/>
    </source>
</evidence>
<dbReference type="Gene3D" id="2.40.30.170">
    <property type="match status" value="1"/>
</dbReference>
<dbReference type="EMBL" id="OBEB01000004">
    <property type="protein sequence ID" value="SNY52242.1"/>
    <property type="molecule type" value="Genomic_DNA"/>
</dbReference>
<dbReference type="Pfam" id="PF25967">
    <property type="entry name" value="RND-MFP_C"/>
    <property type="match status" value="1"/>
</dbReference>
<evidence type="ECO:0000256" key="2">
    <source>
        <dbReference type="ARBA" id="ARBA00009477"/>
    </source>
</evidence>
<dbReference type="NCBIfam" id="TIGR01730">
    <property type="entry name" value="RND_mfp"/>
    <property type="match status" value="1"/>
</dbReference>
<keyword evidence="4" id="KW-0732">Signal</keyword>
<dbReference type="AlphaFoldDB" id="A0A285IW83"/>
<keyword evidence="10" id="KW-1185">Reference proteome</keyword>
<keyword evidence="3" id="KW-0175">Coiled coil</keyword>
<organism evidence="9 10">
    <name type="scientific">Arsukibacterium tuosuense</name>
    <dbReference type="NCBI Taxonomy" id="1323745"/>
    <lineage>
        <taxon>Bacteria</taxon>
        <taxon>Pseudomonadati</taxon>
        <taxon>Pseudomonadota</taxon>
        <taxon>Gammaproteobacteria</taxon>
        <taxon>Chromatiales</taxon>
        <taxon>Chromatiaceae</taxon>
        <taxon>Arsukibacterium</taxon>
    </lineage>
</organism>
<feature type="domain" description="Multidrug resistance protein MdtA-like barrel-sandwich hybrid" evidence="6">
    <location>
        <begin position="65"/>
        <end position="201"/>
    </location>
</feature>
<dbReference type="PANTHER" id="PTHR30158">
    <property type="entry name" value="ACRA/E-RELATED COMPONENT OF DRUG EFFLUX TRANSPORTER"/>
    <property type="match status" value="1"/>
</dbReference>
<gene>
    <name evidence="9" type="ORF">SAMN06297280_2047</name>
</gene>
<dbReference type="InterPro" id="IPR058624">
    <property type="entry name" value="MdtA-like_HH"/>
</dbReference>
<feature type="chain" id="PRO_5012448003" evidence="4">
    <location>
        <begin position="29"/>
        <end position="423"/>
    </location>
</feature>
<evidence type="ECO:0000259" key="7">
    <source>
        <dbReference type="Pfam" id="PF25944"/>
    </source>
</evidence>
<dbReference type="GO" id="GO:0005886">
    <property type="term" value="C:plasma membrane"/>
    <property type="evidence" value="ECO:0007669"/>
    <property type="project" value="UniProtKB-SubCell"/>
</dbReference>
<protein>
    <submittedName>
        <fullName evidence="9">Membrane fusion protein, multidrug efflux system</fullName>
    </submittedName>
</protein>
<dbReference type="Proteomes" id="UP000219353">
    <property type="component" value="Unassembled WGS sequence"/>
</dbReference>
<feature type="domain" description="Multidrug resistance protein MdtA-like alpha-helical hairpin" evidence="5">
    <location>
        <begin position="106"/>
        <end position="174"/>
    </location>
</feature>
<evidence type="ECO:0000259" key="5">
    <source>
        <dbReference type="Pfam" id="PF25876"/>
    </source>
</evidence>
<feature type="domain" description="Multidrug resistance protein MdtA-like C-terminal permuted SH3" evidence="8">
    <location>
        <begin position="307"/>
        <end position="366"/>
    </location>
</feature>
<dbReference type="FunFam" id="2.40.420.20:FF:000001">
    <property type="entry name" value="Efflux RND transporter periplasmic adaptor subunit"/>
    <property type="match status" value="1"/>
</dbReference>
<evidence type="ECO:0000313" key="9">
    <source>
        <dbReference type="EMBL" id="SNY52242.1"/>
    </source>
</evidence>
<dbReference type="InterPro" id="IPR058625">
    <property type="entry name" value="MdtA-like_BSH"/>
</dbReference>
<dbReference type="Pfam" id="PF25876">
    <property type="entry name" value="HH_MFP_RND"/>
    <property type="match status" value="1"/>
</dbReference>
<dbReference type="OrthoDB" id="9800613at2"/>
<evidence type="ECO:0000259" key="6">
    <source>
        <dbReference type="Pfam" id="PF25917"/>
    </source>
</evidence>
<dbReference type="GO" id="GO:0022857">
    <property type="term" value="F:transmembrane transporter activity"/>
    <property type="evidence" value="ECO:0007669"/>
    <property type="project" value="InterPro"/>
</dbReference>
<dbReference type="Pfam" id="PF25944">
    <property type="entry name" value="Beta-barrel_RND"/>
    <property type="match status" value="1"/>
</dbReference>
<name>A0A285IW83_9GAMM</name>
<dbReference type="Gene3D" id="2.40.420.20">
    <property type="match status" value="1"/>
</dbReference>
<evidence type="ECO:0000313" key="10">
    <source>
        <dbReference type="Proteomes" id="UP000219353"/>
    </source>
</evidence>
<comment type="similarity">
    <text evidence="2">Belongs to the membrane fusion protein (MFP) (TC 8.A.1) family.</text>
</comment>
<feature type="signal peptide" evidence="4">
    <location>
        <begin position="1"/>
        <end position="28"/>
    </location>
</feature>
<evidence type="ECO:0000256" key="3">
    <source>
        <dbReference type="SAM" id="Coils"/>
    </source>
</evidence>
<dbReference type="Pfam" id="PF25917">
    <property type="entry name" value="BSH_RND"/>
    <property type="match status" value="1"/>
</dbReference>
<dbReference type="PROSITE" id="PS51257">
    <property type="entry name" value="PROKAR_LIPOPROTEIN"/>
    <property type="match status" value="1"/>
</dbReference>
<dbReference type="InterPro" id="IPR058626">
    <property type="entry name" value="MdtA-like_b-barrel"/>
</dbReference>
<dbReference type="InterPro" id="IPR006143">
    <property type="entry name" value="RND_pump_MFP"/>
</dbReference>
<comment type="subcellular location">
    <subcellularLocation>
        <location evidence="1">Cell inner membrane</location>
        <topology evidence="1">Lipid-anchor</topology>
    </subcellularLocation>
</comment>
<feature type="domain" description="Multidrug resistance protein MdtA-like beta-barrel" evidence="7">
    <location>
        <begin position="241"/>
        <end position="299"/>
    </location>
</feature>
<dbReference type="InterPro" id="IPR058627">
    <property type="entry name" value="MdtA-like_C"/>
</dbReference>
<dbReference type="GO" id="GO:0046677">
    <property type="term" value="P:response to antibiotic"/>
    <property type="evidence" value="ECO:0007669"/>
    <property type="project" value="TreeGrafter"/>
</dbReference>
<dbReference type="Gene3D" id="1.10.287.470">
    <property type="entry name" value="Helix hairpin bin"/>
    <property type="match status" value="1"/>
</dbReference>
<evidence type="ECO:0000256" key="1">
    <source>
        <dbReference type="ARBA" id="ARBA00004519"/>
    </source>
</evidence>
<sequence length="423" mass="45480">MSTKNTVRTFMLTSITVLVLAACGNPEAAGPAQAPAAPAVSVAEVVYERITEWDEFTGRLQAPQTVALVPRVSGYIEQVHFAEGALVKKGDLLLQIDPRPFAAEVARLQAELQSAQSAASQAVSEYQRAEKLSTERAISAELLDSRLARQQQTTATVAAVQAALQRAELELSYTTITAPISGRVSYAMVTAGNYVNAGQSQLTRLVSTDKMYAYFDVDEQSYLKYASLTELGQRADTREASANPVYMALANDNNYPHSGQIDFVDNQLNAQTGTIRIRASFSNVDNSLLPGLFARIRIAGSASYDGILIDEKAIGTDLNNKFVLLVNSDNQLEYRAVTLGEKVNGLRIVTDGLAASDKIVVNGLQRVMPNMQIEPKLVEMASSEQLAGLRKEQQLLDQTSTALTAQADSAAATVNTGKTPGQG</sequence>